<comment type="caution">
    <text evidence="19">The sequence shown here is derived from an EMBL/GenBank/DDBJ whole genome shotgun (WGS) entry which is preliminary data.</text>
</comment>
<evidence type="ECO:0000256" key="7">
    <source>
        <dbReference type="ARBA" id="ARBA00022598"/>
    </source>
</evidence>
<name>A0A5C6AKZ3_9BACT</name>
<keyword evidence="6 16" id="KW-0820">tRNA-binding</keyword>
<dbReference type="HAMAP" id="MF_00098">
    <property type="entry name" value="Met_tRNA_synth_type1"/>
    <property type="match status" value="1"/>
</dbReference>
<dbReference type="CDD" id="cd02800">
    <property type="entry name" value="tRNA_bind_EcMetRS_like"/>
    <property type="match status" value="1"/>
</dbReference>
<sequence>MPAETPVNRRLLVTSALPYANGPIHIGHLVEYLQTDIWVRFQKLTGNRCVYVCADDTHGTAIMIRARQEGRTEVELIADMQRQHETDFADFLIEFDNYGSTNSEENRQLCGELWASIRKAGLVKEQEVQQLFDPEAGTFLADRFVRGTCPKCGAADQPGDNCSSCGSAYTPADLVNPVSTLSGATPEVRTAPHLFIELEKLHGFLRDWVETSDALQPEIANYLKGHFLGPKDKPLELRDWDISRPAPYFGFEIPDAPGNYWYVWFDAPIGYIASTQQWCDKQTVQGNVEKLDDWWRSGDCEVHHFIGKDITYFHTLFWPGMLKTAGLALPTKVHIHGFLTVGGEKMSKSKGTFVNARTYLNHLDPQPLRYYYASKLSARVDDFDLTLDDFVSKVNTDLVGKVVNLASRAAKFVEKTGLSKEYPDDGGLFEQAAAAGDEIAAAYERCDYSHAMRLVLACADRANPFVEENKPWELRKDPANTDRVQEVCTIALNLFRQIAIYLAPVLPKLAQQTGELLNDPITSWDQSQTPLVGTPVAKFQHLMQRVETEKVQAMIDETKQNAAAAAGEPEASAPGAAAGTTFDDKWNDGPEPLATEPLAAECVYDDFTKVDLRIARVVEANHVEGADKLLQLTLSLGGGETRNVFAGIKKAYAPEDLVGRLVMYVANLAPRKMKFGVSTGMVAASGPGNEEVFLLSPDEGAKPGQRVH</sequence>
<dbReference type="InterPro" id="IPR041872">
    <property type="entry name" value="Anticodon_Met"/>
</dbReference>
<evidence type="ECO:0000313" key="19">
    <source>
        <dbReference type="EMBL" id="TWT99928.1"/>
    </source>
</evidence>
<evidence type="ECO:0000256" key="8">
    <source>
        <dbReference type="ARBA" id="ARBA00022723"/>
    </source>
</evidence>
<feature type="compositionally biased region" description="Low complexity" evidence="17">
    <location>
        <begin position="562"/>
        <end position="579"/>
    </location>
</feature>
<dbReference type="CDD" id="cd07957">
    <property type="entry name" value="Anticodon_Ia_Met"/>
    <property type="match status" value="1"/>
</dbReference>
<dbReference type="NCBIfam" id="TIGR00398">
    <property type="entry name" value="metG"/>
    <property type="match status" value="1"/>
</dbReference>
<feature type="short sequence motif" description="'HIGH' region" evidence="16">
    <location>
        <begin position="18"/>
        <end position="28"/>
    </location>
</feature>
<dbReference type="InterPro" id="IPR033911">
    <property type="entry name" value="MetRS_core"/>
</dbReference>
<dbReference type="InterPro" id="IPR015413">
    <property type="entry name" value="Methionyl/Leucyl_tRNA_Synth"/>
</dbReference>
<dbReference type="GO" id="GO:0005524">
    <property type="term" value="F:ATP binding"/>
    <property type="evidence" value="ECO:0007669"/>
    <property type="project" value="UniProtKB-UniRule"/>
</dbReference>
<dbReference type="Gene3D" id="2.40.50.140">
    <property type="entry name" value="Nucleic acid-binding proteins"/>
    <property type="match status" value="1"/>
</dbReference>
<dbReference type="RefSeq" id="WP_146443344.1">
    <property type="nucleotide sequence ID" value="NZ_SJPR01000001.1"/>
</dbReference>
<dbReference type="GO" id="GO:0046872">
    <property type="term" value="F:metal ion binding"/>
    <property type="evidence" value="ECO:0007669"/>
    <property type="project" value="UniProtKB-KW"/>
</dbReference>
<dbReference type="Pfam" id="PF09334">
    <property type="entry name" value="tRNA-synt_1g"/>
    <property type="match status" value="1"/>
</dbReference>
<dbReference type="GO" id="GO:0005829">
    <property type="term" value="C:cytosol"/>
    <property type="evidence" value="ECO:0007669"/>
    <property type="project" value="TreeGrafter"/>
</dbReference>
<dbReference type="PRINTS" id="PR01041">
    <property type="entry name" value="TRNASYNTHMET"/>
</dbReference>
<evidence type="ECO:0000256" key="4">
    <source>
        <dbReference type="ARBA" id="ARBA00011738"/>
    </source>
</evidence>
<dbReference type="InterPro" id="IPR023458">
    <property type="entry name" value="Met-tRNA_ligase_1"/>
</dbReference>
<evidence type="ECO:0000256" key="11">
    <source>
        <dbReference type="ARBA" id="ARBA00022840"/>
    </source>
</evidence>
<evidence type="ECO:0000256" key="16">
    <source>
        <dbReference type="HAMAP-Rule" id="MF_00098"/>
    </source>
</evidence>
<comment type="catalytic activity">
    <reaction evidence="15 16">
        <text>tRNA(Met) + L-methionine + ATP = L-methionyl-tRNA(Met) + AMP + diphosphate</text>
        <dbReference type="Rhea" id="RHEA:13481"/>
        <dbReference type="Rhea" id="RHEA-COMP:9667"/>
        <dbReference type="Rhea" id="RHEA-COMP:9698"/>
        <dbReference type="ChEBI" id="CHEBI:30616"/>
        <dbReference type="ChEBI" id="CHEBI:33019"/>
        <dbReference type="ChEBI" id="CHEBI:57844"/>
        <dbReference type="ChEBI" id="CHEBI:78442"/>
        <dbReference type="ChEBI" id="CHEBI:78530"/>
        <dbReference type="ChEBI" id="CHEBI:456215"/>
        <dbReference type="EC" id="6.1.1.10"/>
    </reaction>
</comment>
<comment type="function">
    <text evidence="1 16">Is required not only for elongation of protein synthesis but also for the initiation of all mRNA translation through initiator tRNA(fMet) aminoacylation.</text>
</comment>
<evidence type="ECO:0000256" key="13">
    <source>
        <dbReference type="ARBA" id="ARBA00022917"/>
    </source>
</evidence>
<keyword evidence="8 16" id="KW-0479">Metal-binding</keyword>
<feature type="domain" description="TRNA-binding" evidence="18">
    <location>
        <begin position="606"/>
        <end position="708"/>
    </location>
</feature>
<evidence type="ECO:0000256" key="6">
    <source>
        <dbReference type="ARBA" id="ARBA00022555"/>
    </source>
</evidence>
<dbReference type="OrthoDB" id="9810191at2"/>
<evidence type="ECO:0000256" key="1">
    <source>
        <dbReference type="ARBA" id="ARBA00003314"/>
    </source>
</evidence>
<keyword evidence="11 16" id="KW-0067">ATP-binding</keyword>
<dbReference type="FunFam" id="2.40.50.140:FF:000042">
    <property type="entry name" value="Methionine--tRNA ligase"/>
    <property type="match status" value="1"/>
</dbReference>
<dbReference type="InterPro" id="IPR002547">
    <property type="entry name" value="tRNA-bd_dom"/>
</dbReference>
<dbReference type="Proteomes" id="UP000317421">
    <property type="component" value="Unassembled WGS sequence"/>
</dbReference>
<dbReference type="PROSITE" id="PS50886">
    <property type="entry name" value="TRBD"/>
    <property type="match status" value="1"/>
</dbReference>
<organism evidence="19 20">
    <name type="scientific">Botrimarina colliarenosi</name>
    <dbReference type="NCBI Taxonomy" id="2528001"/>
    <lineage>
        <taxon>Bacteria</taxon>
        <taxon>Pseudomonadati</taxon>
        <taxon>Planctomycetota</taxon>
        <taxon>Planctomycetia</taxon>
        <taxon>Pirellulales</taxon>
        <taxon>Lacipirellulaceae</taxon>
        <taxon>Botrimarina</taxon>
    </lineage>
</organism>
<dbReference type="Gene3D" id="3.40.50.620">
    <property type="entry name" value="HUPs"/>
    <property type="match status" value="1"/>
</dbReference>
<dbReference type="Gene3D" id="1.10.730.10">
    <property type="entry name" value="Isoleucyl-tRNA Synthetase, Domain 1"/>
    <property type="match status" value="1"/>
</dbReference>
<feature type="binding site" evidence="16">
    <location>
        <position position="149"/>
    </location>
    <ligand>
        <name>Zn(2+)</name>
        <dbReference type="ChEBI" id="CHEBI:29105"/>
    </ligand>
</feature>
<dbReference type="SUPFAM" id="SSF57770">
    <property type="entry name" value="Methionyl-tRNA synthetase (MetRS), Zn-domain"/>
    <property type="match status" value="1"/>
</dbReference>
<feature type="binding site" evidence="16">
    <location>
        <position position="348"/>
    </location>
    <ligand>
        <name>ATP</name>
        <dbReference type="ChEBI" id="CHEBI:30616"/>
    </ligand>
</feature>
<dbReference type="InterPro" id="IPR029038">
    <property type="entry name" value="MetRS_Zn"/>
</dbReference>
<dbReference type="PROSITE" id="PS00178">
    <property type="entry name" value="AA_TRNA_LIGASE_I"/>
    <property type="match status" value="1"/>
</dbReference>
<evidence type="ECO:0000256" key="5">
    <source>
        <dbReference type="ARBA" id="ARBA00022490"/>
    </source>
</evidence>
<evidence type="ECO:0000256" key="3">
    <source>
        <dbReference type="ARBA" id="ARBA00008258"/>
    </source>
</evidence>
<keyword evidence="10 16" id="KW-0862">Zinc</keyword>
<keyword evidence="13 16" id="KW-0648">Protein biosynthesis</keyword>
<accession>A0A5C6AKZ3</accession>
<keyword evidence="12 16" id="KW-0694">RNA-binding</keyword>
<dbReference type="SUPFAM" id="SSF47323">
    <property type="entry name" value="Anticodon-binding domain of a subclass of class I aminoacyl-tRNA synthetases"/>
    <property type="match status" value="1"/>
</dbReference>
<dbReference type="NCBIfam" id="TIGR00399">
    <property type="entry name" value="metG_C_term"/>
    <property type="match status" value="1"/>
</dbReference>
<dbReference type="SUPFAM" id="SSF52374">
    <property type="entry name" value="Nucleotidylyl transferase"/>
    <property type="match status" value="1"/>
</dbReference>
<dbReference type="GO" id="GO:0006431">
    <property type="term" value="P:methionyl-tRNA aminoacylation"/>
    <property type="evidence" value="ECO:0007669"/>
    <property type="project" value="UniProtKB-UniRule"/>
</dbReference>
<feature type="binding site" evidence="16">
    <location>
        <position position="165"/>
    </location>
    <ligand>
        <name>Zn(2+)</name>
        <dbReference type="ChEBI" id="CHEBI:29105"/>
    </ligand>
</feature>
<dbReference type="InterPro" id="IPR001412">
    <property type="entry name" value="aa-tRNA-synth_I_CS"/>
</dbReference>
<feature type="binding site" evidence="16">
    <location>
        <position position="152"/>
    </location>
    <ligand>
        <name>Zn(2+)</name>
        <dbReference type="ChEBI" id="CHEBI:29105"/>
    </ligand>
</feature>
<evidence type="ECO:0000259" key="18">
    <source>
        <dbReference type="PROSITE" id="PS50886"/>
    </source>
</evidence>
<dbReference type="InterPro" id="IPR009080">
    <property type="entry name" value="tRNAsynth_Ia_anticodon-bd"/>
</dbReference>
<dbReference type="EC" id="6.1.1.10" evidence="16"/>
<evidence type="ECO:0000256" key="2">
    <source>
        <dbReference type="ARBA" id="ARBA00004496"/>
    </source>
</evidence>
<evidence type="ECO:0000256" key="9">
    <source>
        <dbReference type="ARBA" id="ARBA00022741"/>
    </source>
</evidence>
<comment type="cofactor">
    <cofactor evidence="16">
        <name>Zn(2+)</name>
        <dbReference type="ChEBI" id="CHEBI:29105"/>
    </cofactor>
    <text evidence="16">Binds 1 zinc ion per subunit.</text>
</comment>
<evidence type="ECO:0000256" key="17">
    <source>
        <dbReference type="SAM" id="MobiDB-lite"/>
    </source>
</evidence>
<dbReference type="AlphaFoldDB" id="A0A5C6AKZ3"/>
<dbReference type="PANTHER" id="PTHR45765:SF1">
    <property type="entry name" value="METHIONINE--TRNA LIGASE, CYTOPLASMIC"/>
    <property type="match status" value="1"/>
</dbReference>
<dbReference type="InterPro" id="IPR014729">
    <property type="entry name" value="Rossmann-like_a/b/a_fold"/>
</dbReference>
<keyword evidence="14 16" id="KW-0030">Aminoacyl-tRNA synthetase</keyword>
<evidence type="ECO:0000313" key="20">
    <source>
        <dbReference type="Proteomes" id="UP000317421"/>
    </source>
</evidence>
<feature type="short sequence motif" description="'KMSKS' region" evidence="16">
    <location>
        <begin position="345"/>
        <end position="349"/>
    </location>
</feature>
<dbReference type="InterPro" id="IPR012340">
    <property type="entry name" value="NA-bd_OB-fold"/>
</dbReference>
<feature type="binding site" evidence="16">
    <location>
        <position position="162"/>
    </location>
    <ligand>
        <name>Zn(2+)</name>
        <dbReference type="ChEBI" id="CHEBI:29105"/>
    </ligand>
</feature>
<dbReference type="GO" id="GO:0004825">
    <property type="term" value="F:methionine-tRNA ligase activity"/>
    <property type="evidence" value="ECO:0007669"/>
    <property type="project" value="UniProtKB-UniRule"/>
</dbReference>
<dbReference type="SUPFAM" id="SSF50249">
    <property type="entry name" value="Nucleic acid-binding proteins"/>
    <property type="match status" value="1"/>
</dbReference>
<dbReference type="CDD" id="cd00814">
    <property type="entry name" value="MetRS_core"/>
    <property type="match status" value="1"/>
</dbReference>
<keyword evidence="5 16" id="KW-0963">Cytoplasm</keyword>
<dbReference type="Pfam" id="PF01588">
    <property type="entry name" value="tRNA_bind"/>
    <property type="match status" value="1"/>
</dbReference>
<dbReference type="GO" id="GO:0000049">
    <property type="term" value="F:tRNA binding"/>
    <property type="evidence" value="ECO:0007669"/>
    <property type="project" value="UniProtKB-UniRule"/>
</dbReference>
<dbReference type="Gene3D" id="2.20.28.20">
    <property type="entry name" value="Methionyl-tRNA synthetase, Zn-domain"/>
    <property type="match status" value="1"/>
</dbReference>
<keyword evidence="20" id="KW-1185">Reference proteome</keyword>
<dbReference type="InterPro" id="IPR014758">
    <property type="entry name" value="Met-tRNA_synth"/>
</dbReference>
<dbReference type="NCBIfam" id="NF001100">
    <property type="entry name" value="PRK00133.1"/>
    <property type="match status" value="1"/>
</dbReference>
<dbReference type="InterPro" id="IPR004495">
    <property type="entry name" value="Met-tRNA-synth_bsu_C"/>
</dbReference>
<evidence type="ECO:0000256" key="14">
    <source>
        <dbReference type="ARBA" id="ARBA00023146"/>
    </source>
</evidence>
<comment type="subunit">
    <text evidence="4 16">Homodimer.</text>
</comment>
<dbReference type="PANTHER" id="PTHR45765">
    <property type="entry name" value="METHIONINE--TRNA LIGASE"/>
    <property type="match status" value="1"/>
</dbReference>
<gene>
    <name evidence="16 19" type="primary">metG</name>
    <name evidence="19" type="ORF">Pla108_08720</name>
</gene>
<comment type="similarity">
    <text evidence="3 16">Belongs to the class-I aminoacyl-tRNA synthetase family. MetG type 1 subfamily.</text>
</comment>
<dbReference type="EMBL" id="SJPR01000001">
    <property type="protein sequence ID" value="TWT99928.1"/>
    <property type="molecule type" value="Genomic_DNA"/>
</dbReference>
<comment type="subcellular location">
    <subcellularLocation>
        <location evidence="2 16">Cytoplasm</location>
    </subcellularLocation>
</comment>
<feature type="region of interest" description="Disordered" evidence="17">
    <location>
        <begin position="559"/>
        <end position="591"/>
    </location>
</feature>
<keyword evidence="7 16" id="KW-0436">Ligase</keyword>
<evidence type="ECO:0000256" key="15">
    <source>
        <dbReference type="ARBA" id="ARBA00047364"/>
    </source>
</evidence>
<evidence type="ECO:0000256" key="12">
    <source>
        <dbReference type="ARBA" id="ARBA00022884"/>
    </source>
</evidence>
<reference evidence="19 20" key="1">
    <citation type="submission" date="2019-02" db="EMBL/GenBank/DDBJ databases">
        <title>Deep-cultivation of Planctomycetes and their phenomic and genomic characterization uncovers novel biology.</title>
        <authorList>
            <person name="Wiegand S."/>
            <person name="Jogler M."/>
            <person name="Boedeker C."/>
            <person name="Pinto D."/>
            <person name="Vollmers J."/>
            <person name="Rivas-Marin E."/>
            <person name="Kohn T."/>
            <person name="Peeters S.H."/>
            <person name="Heuer A."/>
            <person name="Rast P."/>
            <person name="Oberbeckmann S."/>
            <person name="Bunk B."/>
            <person name="Jeske O."/>
            <person name="Meyerdierks A."/>
            <person name="Storesund J.E."/>
            <person name="Kallscheuer N."/>
            <person name="Luecker S."/>
            <person name="Lage O.M."/>
            <person name="Pohl T."/>
            <person name="Merkel B.J."/>
            <person name="Hornburger P."/>
            <person name="Mueller R.-W."/>
            <person name="Bruemmer F."/>
            <person name="Labrenz M."/>
            <person name="Spormann A.M."/>
            <person name="Op Den Camp H."/>
            <person name="Overmann J."/>
            <person name="Amann R."/>
            <person name="Jetten M.S.M."/>
            <person name="Mascher T."/>
            <person name="Medema M.H."/>
            <person name="Devos D.P."/>
            <person name="Kaster A.-K."/>
            <person name="Ovreas L."/>
            <person name="Rohde M."/>
            <person name="Galperin M.Y."/>
            <person name="Jogler C."/>
        </authorList>
    </citation>
    <scope>NUCLEOTIDE SEQUENCE [LARGE SCALE GENOMIC DNA]</scope>
    <source>
        <strain evidence="19 20">Pla108</strain>
    </source>
</reference>
<proteinExistence type="inferred from homology"/>
<protein>
    <recommendedName>
        <fullName evidence="16">Methionine--tRNA ligase</fullName>
        <ecNumber evidence="16">6.1.1.10</ecNumber>
    </recommendedName>
    <alternativeName>
        <fullName evidence="16">Methionyl-tRNA synthetase</fullName>
        <shortName evidence="16">MetRS</shortName>
    </alternativeName>
</protein>
<keyword evidence="9 16" id="KW-0547">Nucleotide-binding</keyword>
<evidence type="ECO:0000256" key="10">
    <source>
        <dbReference type="ARBA" id="ARBA00022833"/>
    </source>
</evidence>